<feature type="chain" id="PRO_5044292078" evidence="2">
    <location>
        <begin position="26"/>
        <end position="230"/>
    </location>
</feature>
<evidence type="ECO:0000313" key="4">
    <source>
        <dbReference type="Proteomes" id="UP000061569"/>
    </source>
</evidence>
<sequence>MHEPGCFRWLVALALATGACGVAQAQAQATSAPSAVAPAALDPPARPTTPESASGAPQPGSLRARALSALDGAEDLTLYSLQPWEPPPSPPQWQDLSAVELSRREASLEQRSRRDWCKRERCFHDQRVLGRTRLAAADRPAVRAALAQALGQVPDASSLCMPSYRHAVSFVSAGLRYEVLLCYQCDQIAVAAGREREAGDSGGLGDRAAVDAILRRAGIALAKSAYDEEE</sequence>
<accession>A0A0S2DMZ6</accession>
<gene>
    <name evidence="3" type="ORF">GLE_4516</name>
</gene>
<dbReference type="Proteomes" id="UP000061569">
    <property type="component" value="Chromosome"/>
</dbReference>
<dbReference type="EMBL" id="CP013140">
    <property type="protein sequence ID" value="ALN59857.1"/>
    <property type="molecule type" value="Genomic_DNA"/>
</dbReference>
<dbReference type="PATRIC" id="fig|69.6.peg.4452"/>
<evidence type="ECO:0000313" key="3">
    <source>
        <dbReference type="EMBL" id="ALN59857.1"/>
    </source>
</evidence>
<feature type="signal peptide" evidence="2">
    <location>
        <begin position="1"/>
        <end position="25"/>
    </location>
</feature>
<keyword evidence="2" id="KW-0732">Signal</keyword>
<organism evidence="3 4">
    <name type="scientific">Lysobacter enzymogenes</name>
    <dbReference type="NCBI Taxonomy" id="69"/>
    <lineage>
        <taxon>Bacteria</taxon>
        <taxon>Pseudomonadati</taxon>
        <taxon>Pseudomonadota</taxon>
        <taxon>Gammaproteobacteria</taxon>
        <taxon>Lysobacterales</taxon>
        <taxon>Lysobacteraceae</taxon>
        <taxon>Lysobacter</taxon>
    </lineage>
</organism>
<dbReference type="KEGG" id="lez:GLE_4516"/>
<dbReference type="AlphaFoldDB" id="A0A0S2DMZ6"/>
<evidence type="ECO:0000256" key="1">
    <source>
        <dbReference type="SAM" id="MobiDB-lite"/>
    </source>
</evidence>
<evidence type="ECO:0000256" key="2">
    <source>
        <dbReference type="SAM" id="SignalP"/>
    </source>
</evidence>
<name>A0A0S2DMZ6_LYSEN</name>
<feature type="compositionally biased region" description="Low complexity" evidence="1">
    <location>
        <begin position="34"/>
        <end position="43"/>
    </location>
</feature>
<feature type="region of interest" description="Disordered" evidence="1">
    <location>
        <begin position="34"/>
        <end position="60"/>
    </location>
</feature>
<dbReference type="OrthoDB" id="19775at68"/>
<reference evidence="3 4" key="1">
    <citation type="submission" date="2015-11" db="EMBL/GenBank/DDBJ databases">
        <title>Genome sequences of Lysobacter enzymogenes strain C3 and Lysobacter antibioticus ATCC 29479.</title>
        <authorList>
            <person name="Kobayashi D.Y."/>
        </authorList>
    </citation>
    <scope>NUCLEOTIDE SEQUENCE [LARGE SCALE GENOMIC DNA]</scope>
    <source>
        <strain evidence="3 4">C3</strain>
    </source>
</reference>
<protein>
    <submittedName>
        <fullName evidence="3">Uncharacterized protein</fullName>
    </submittedName>
</protein>
<proteinExistence type="predicted"/>
<dbReference type="STRING" id="69.GLE_4516"/>